<reference evidence="2" key="1">
    <citation type="submission" date="2025-08" db="UniProtKB">
        <authorList>
            <consortium name="Ensembl"/>
        </authorList>
    </citation>
    <scope>IDENTIFICATION</scope>
</reference>
<dbReference type="AlphaFoldDB" id="A0A3Q3GKW2"/>
<evidence type="ECO:0000259" key="1">
    <source>
        <dbReference type="PROSITE" id="PS50835"/>
    </source>
</evidence>
<name>A0A3Q3GKW2_9LABR</name>
<dbReference type="InterPro" id="IPR007110">
    <property type="entry name" value="Ig-like_dom"/>
</dbReference>
<dbReference type="InterPro" id="IPR003599">
    <property type="entry name" value="Ig_sub"/>
</dbReference>
<feature type="domain" description="Ig-like" evidence="1">
    <location>
        <begin position="121"/>
        <end position="167"/>
    </location>
</feature>
<sequence>MIMCHLFTCSVICNWWKVEYQQQHMCAVEGSSVVIPCSFSSPGSQRVKRVMWGQEKSQSFISESNSRKFQYIGDTRSNCSLKIHQVERNDAGKYSVRIITNKEKHHQLKLSPINAKKKTELTCFNPCDGGNSSAFTWFKNGELLHEVPTLYLGNMSNTNSGNYTCSLKTQPGSTSEAVNIDVQCENMTQDQHFTKSEKEKVENSSNFTLICSSQANPPVKFYSWFKKDEDNMVVAHRSVLFCGEGGQFFCNAANKHGSQNSSLVNVKSKGTHVTQSYITVSDLSVMEKHGNVDKQQTQLNLASIFPMMQLNLRSEIQVQLSEIKFENFSHFRINEV</sequence>
<keyword evidence="3" id="KW-1185">Reference proteome</keyword>
<dbReference type="Proteomes" id="UP000261660">
    <property type="component" value="Unplaced"/>
</dbReference>
<dbReference type="PANTHER" id="PTHR46013:SF4">
    <property type="entry name" value="B-CELL RECEPTOR CD22-RELATED"/>
    <property type="match status" value="1"/>
</dbReference>
<dbReference type="SMART" id="SM00409">
    <property type="entry name" value="IG"/>
    <property type="match status" value="3"/>
</dbReference>
<dbReference type="InParanoid" id="A0A3Q3GKW2"/>
<feature type="domain" description="Ig-like" evidence="1">
    <location>
        <begin position="171"/>
        <end position="265"/>
    </location>
</feature>
<evidence type="ECO:0000313" key="3">
    <source>
        <dbReference type="Proteomes" id="UP000261660"/>
    </source>
</evidence>
<dbReference type="InterPro" id="IPR013783">
    <property type="entry name" value="Ig-like_fold"/>
</dbReference>
<dbReference type="PANTHER" id="PTHR46013">
    <property type="entry name" value="VASCULAR CELL ADHESION MOLECULE 1"/>
    <property type="match status" value="1"/>
</dbReference>
<dbReference type="InterPro" id="IPR036179">
    <property type="entry name" value="Ig-like_dom_sf"/>
</dbReference>
<organism evidence="2 3">
    <name type="scientific">Labrus bergylta</name>
    <name type="common">ballan wrasse</name>
    <dbReference type="NCBI Taxonomy" id="56723"/>
    <lineage>
        <taxon>Eukaryota</taxon>
        <taxon>Metazoa</taxon>
        <taxon>Chordata</taxon>
        <taxon>Craniata</taxon>
        <taxon>Vertebrata</taxon>
        <taxon>Euteleostomi</taxon>
        <taxon>Actinopterygii</taxon>
        <taxon>Neopterygii</taxon>
        <taxon>Teleostei</taxon>
        <taxon>Neoteleostei</taxon>
        <taxon>Acanthomorphata</taxon>
        <taxon>Eupercaria</taxon>
        <taxon>Labriformes</taxon>
        <taxon>Labridae</taxon>
        <taxon>Labrus</taxon>
    </lineage>
</organism>
<proteinExistence type="predicted"/>
<dbReference type="Pfam" id="PF07686">
    <property type="entry name" value="V-set"/>
    <property type="match status" value="1"/>
</dbReference>
<dbReference type="SUPFAM" id="SSF48726">
    <property type="entry name" value="Immunoglobulin"/>
    <property type="match status" value="3"/>
</dbReference>
<dbReference type="InterPro" id="IPR013106">
    <property type="entry name" value="Ig_V-set"/>
</dbReference>
<accession>A0A3Q3GKW2</accession>
<dbReference type="STRING" id="56723.ENSLBEP00000031323"/>
<evidence type="ECO:0000313" key="2">
    <source>
        <dbReference type="Ensembl" id="ENSLBEP00000031323.1"/>
    </source>
</evidence>
<dbReference type="Gene3D" id="2.60.40.10">
    <property type="entry name" value="Immunoglobulins"/>
    <property type="match status" value="3"/>
</dbReference>
<dbReference type="GeneTree" id="ENSGT00940000176060"/>
<feature type="domain" description="Ig-like" evidence="1">
    <location>
        <begin position="29"/>
        <end position="111"/>
    </location>
</feature>
<dbReference type="PROSITE" id="PS50835">
    <property type="entry name" value="IG_LIKE"/>
    <property type="match status" value="3"/>
</dbReference>
<dbReference type="Ensembl" id="ENSLBET00000032748.1">
    <property type="protein sequence ID" value="ENSLBEP00000031323.1"/>
    <property type="gene ID" value="ENSLBEG00000023650.1"/>
</dbReference>
<reference evidence="2" key="2">
    <citation type="submission" date="2025-09" db="UniProtKB">
        <authorList>
            <consortium name="Ensembl"/>
        </authorList>
    </citation>
    <scope>IDENTIFICATION</scope>
</reference>
<protein>
    <recommendedName>
        <fullName evidence="1">Ig-like domain-containing protein</fullName>
    </recommendedName>
</protein>